<feature type="DNA-binding region" description="OmpR/PhoB-type" evidence="4">
    <location>
        <begin position="123"/>
        <end position="222"/>
    </location>
</feature>
<proteinExistence type="predicted"/>
<dbReference type="EMBL" id="JAFREL020000002">
    <property type="protein sequence ID" value="MEO1770726.1"/>
    <property type="molecule type" value="Genomic_DNA"/>
</dbReference>
<evidence type="ECO:0000256" key="4">
    <source>
        <dbReference type="PROSITE-ProRule" id="PRU01091"/>
    </source>
</evidence>
<gene>
    <name evidence="6" type="ORF">JZO67_002679</name>
</gene>
<dbReference type="SMART" id="SM00862">
    <property type="entry name" value="Trans_reg_C"/>
    <property type="match status" value="1"/>
</dbReference>
<evidence type="ECO:0000313" key="7">
    <source>
        <dbReference type="Proteomes" id="UP000664357"/>
    </source>
</evidence>
<keyword evidence="1" id="KW-0805">Transcription regulation</keyword>
<keyword evidence="2 4" id="KW-0238">DNA-binding</keyword>
<reference evidence="6 7" key="2">
    <citation type="submission" date="2024-02" db="EMBL/GenBank/DDBJ databases">
        <title>The Genome Sequence of Enterococcus sp. DIV0159.</title>
        <authorList>
            <person name="Earl A."/>
            <person name="Manson A."/>
            <person name="Gilmore M."/>
            <person name="Sanders J."/>
            <person name="Shea T."/>
            <person name="Howe W."/>
            <person name="Livny J."/>
            <person name="Cuomo C."/>
            <person name="Neafsey D."/>
            <person name="Birren B."/>
        </authorList>
    </citation>
    <scope>NUCLEOTIDE SEQUENCE [LARGE SCALE GENOMIC DNA]</scope>
    <source>
        <strain evidence="6 7">665A</strain>
    </source>
</reference>
<evidence type="ECO:0000313" key="6">
    <source>
        <dbReference type="EMBL" id="MEO1770726.1"/>
    </source>
</evidence>
<name>A0ABV0EQA1_9ENTE</name>
<dbReference type="RefSeq" id="WP_207703679.1">
    <property type="nucleotide sequence ID" value="NZ_JAFREL020000002.1"/>
</dbReference>
<accession>A0ABV0EQA1</accession>
<comment type="caution">
    <text evidence="6">The sequence shown here is derived from an EMBL/GenBank/DDBJ whole genome shotgun (WGS) entry which is preliminary data.</text>
</comment>
<organism evidence="6 7">
    <name type="scientific">Candidatus Enterococcus ferrettii</name>
    <dbReference type="NCBI Taxonomy" id="2815324"/>
    <lineage>
        <taxon>Bacteria</taxon>
        <taxon>Bacillati</taxon>
        <taxon>Bacillota</taxon>
        <taxon>Bacilli</taxon>
        <taxon>Lactobacillales</taxon>
        <taxon>Enterococcaceae</taxon>
        <taxon>Enterococcus</taxon>
    </lineage>
</organism>
<evidence type="ECO:0000256" key="3">
    <source>
        <dbReference type="ARBA" id="ARBA00023163"/>
    </source>
</evidence>
<protein>
    <recommendedName>
        <fullName evidence="5">OmpR/PhoB-type domain-containing protein</fullName>
    </recommendedName>
</protein>
<dbReference type="Pfam" id="PF00486">
    <property type="entry name" value="Trans_reg_C"/>
    <property type="match status" value="1"/>
</dbReference>
<evidence type="ECO:0000256" key="2">
    <source>
        <dbReference type="ARBA" id="ARBA00023125"/>
    </source>
</evidence>
<keyword evidence="3" id="KW-0804">Transcription</keyword>
<reference evidence="6 7" key="1">
    <citation type="submission" date="2021-03" db="EMBL/GenBank/DDBJ databases">
        <authorList>
            <person name="Gilmore M.S."/>
            <person name="Schwartzman J."/>
            <person name="Van Tyne D."/>
            <person name="Martin M."/>
            <person name="Earl A.M."/>
            <person name="Manson A.L."/>
            <person name="Straub T."/>
            <person name="Salamzade R."/>
            <person name="Saavedra J."/>
            <person name="Lebreton F."/>
            <person name="Prichula J."/>
            <person name="Schaufler K."/>
            <person name="Gaca A."/>
            <person name="Sgardioli B."/>
            <person name="Wagenaar J."/>
            <person name="Strong T."/>
        </authorList>
    </citation>
    <scope>NUCLEOTIDE SEQUENCE [LARGE SCALE GENOMIC DNA]</scope>
    <source>
        <strain evidence="6 7">665A</strain>
    </source>
</reference>
<dbReference type="Proteomes" id="UP000664357">
    <property type="component" value="Unassembled WGS sequence"/>
</dbReference>
<dbReference type="InterPro" id="IPR016032">
    <property type="entry name" value="Sig_transdc_resp-reg_C-effctor"/>
</dbReference>
<feature type="domain" description="OmpR/PhoB-type" evidence="5">
    <location>
        <begin position="123"/>
        <end position="222"/>
    </location>
</feature>
<evidence type="ECO:0000256" key="1">
    <source>
        <dbReference type="ARBA" id="ARBA00023015"/>
    </source>
</evidence>
<dbReference type="PROSITE" id="PS51755">
    <property type="entry name" value="OMPR_PHOB"/>
    <property type="match status" value="1"/>
</dbReference>
<dbReference type="InterPro" id="IPR036388">
    <property type="entry name" value="WH-like_DNA-bd_sf"/>
</dbReference>
<sequence length="253" mass="28832">MNKILILTKNILAEQKFQMQLQLLNYEVFCSSDIYQSSGNHNIFSYFPTILLSETITDAEVAEVSALINTDNNLIIPLTDEAYSEDDQVTLRSTVVGGWLNKSLSNTMVREKLVLLQKNFFINTQYSNRPVRLVEEESYQHILSSVRFSKNERKVFSLLLQGEGRILSRTEICQFLWRDGETSSNRSQLSCIAAKIKSKLKHAGYDGETIITKWGQGYSLDSVFCKFMRTDRAVNVLAAISREPVAFDNIVSF</sequence>
<dbReference type="Gene3D" id="1.10.10.10">
    <property type="entry name" value="Winged helix-like DNA-binding domain superfamily/Winged helix DNA-binding domain"/>
    <property type="match status" value="1"/>
</dbReference>
<dbReference type="InterPro" id="IPR001867">
    <property type="entry name" value="OmpR/PhoB-type_DNA-bd"/>
</dbReference>
<keyword evidence="7" id="KW-1185">Reference proteome</keyword>
<dbReference type="SUPFAM" id="SSF46894">
    <property type="entry name" value="C-terminal effector domain of the bipartite response regulators"/>
    <property type="match status" value="1"/>
</dbReference>
<evidence type="ECO:0000259" key="5">
    <source>
        <dbReference type="PROSITE" id="PS51755"/>
    </source>
</evidence>